<sequence>MKVRTRTRRAAAAAAALGAVLVLNPAPAQAGASDPCNAATVVRTPQVSGVLADGESGAKRPV</sequence>
<evidence type="ECO:0000313" key="2">
    <source>
        <dbReference type="EMBL" id="SBO94835.1"/>
    </source>
</evidence>
<keyword evidence="1" id="KW-0732">Signal</keyword>
<name>A0A1M4E7Q6_9ACTN</name>
<evidence type="ECO:0000256" key="1">
    <source>
        <dbReference type="SAM" id="SignalP"/>
    </source>
</evidence>
<gene>
    <name evidence="2" type="ORF">BN4615_P4351</name>
</gene>
<reference evidence="2" key="1">
    <citation type="submission" date="2016-04" db="EMBL/GenBank/DDBJ databases">
        <authorList>
            <person name="Evans L.H."/>
            <person name="Alamgir A."/>
            <person name="Owens N."/>
            <person name="Weber N.D."/>
            <person name="Virtaneva K."/>
            <person name="Barbian K."/>
            <person name="Babar A."/>
            <person name="Rosenke K."/>
        </authorList>
    </citation>
    <scope>NUCLEOTIDE SEQUENCE</scope>
    <source>
        <strain evidence="2">Nono1</strain>
    </source>
</reference>
<dbReference type="RefSeq" id="WP_225274251.1">
    <property type="nucleotide sequence ID" value="NZ_CP084058.1"/>
</dbReference>
<organism evidence="2">
    <name type="scientific">Nonomuraea gerenzanensis</name>
    <dbReference type="NCBI Taxonomy" id="93944"/>
    <lineage>
        <taxon>Bacteria</taxon>
        <taxon>Bacillati</taxon>
        <taxon>Actinomycetota</taxon>
        <taxon>Actinomycetes</taxon>
        <taxon>Streptosporangiales</taxon>
        <taxon>Streptosporangiaceae</taxon>
        <taxon>Nonomuraea</taxon>
    </lineage>
</organism>
<feature type="signal peptide" evidence="1">
    <location>
        <begin position="1"/>
        <end position="30"/>
    </location>
</feature>
<dbReference type="EMBL" id="LT559118">
    <property type="protein sequence ID" value="SBO94835.1"/>
    <property type="molecule type" value="Genomic_DNA"/>
</dbReference>
<protein>
    <submittedName>
        <fullName evidence="2">Uncharacterized protein</fullName>
    </submittedName>
</protein>
<dbReference type="AlphaFoldDB" id="A0A1M4E7Q6"/>
<feature type="chain" id="PRO_5039515802" evidence="1">
    <location>
        <begin position="31"/>
        <end position="62"/>
    </location>
</feature>
<proteinExistence type="predicted"/>
<accession>A0A1M4E7Q6</accession>